<sequence>MTKLQLNNTNNYEFYNTLGDEKDVLDSFVNDYDGSTYICDAISEIADRFIPIYNHEIWNNVSKIQEYVEEAMAQGLCETPQGEQPDLIKIFQAGYYQYYTQILYDNERELYYNYAVNVFNKKLEELEEEKKAGINFEELGEELDSRLSDIDNNDTYDDIDEIVNELFEETFNEEEEGEEE</sequence>
<keyword evidence="2" id="KW-1185">Reference proteome</keyword>
<name>A0A0E3D9R1_9CAUD</name>
<organism evidence="1 2">
    <name type="scientific">Bacillus phage BCP8-2</name>
    <dbReference type="NCBI Taxonomy" id="1129192"/>
    <lineage>
        <taxon>Viruses</taxon>
        <taxon>Duplodnaviria</taxon>
        <taxon>Heunggongvirae</taxon>
        <taxon>Uroviricota</taxon>
        <taxon>Caudoviricetes</taxon>
        <taxon>Herelleviridae</taxon>
        <taxon>Bastillevirinae</taxon>
        <taxon>Caeruleovirus</taxon>
        <taxon>Caeruleovirus BCP82</taxon>
    </lineage>
</organism>
<dbReference type="KEGG" id="vg:24723329"/>
<dbReference type="OrthoDB" id="11694at10239"/>
<reference evidence="2" key="1">
    <citation type="submission" date="2014-01" db="EMBL/GenBank/DDBJ databases">
        <title>Genomic and Proteomic Analysis of Broad Host Range Virulent Bacillus Group Phage BCP8-2 Leading To the Creation of New Genus within Myoviruses.</title>
        <authorList>
            <person name="Bandara N."/>
            <person name="Asare P.T."/>
            <person name="Kim K.P."/>
        </authorList>
    </citation>
    <scope>NUCLEOTIDE SEQUENCE [LARGE SCALE GENOMIC DNA]</scope>
</reference>
<reference evidence="1 2" key="2">
    <citation type="journal article" date="2015" name="Arch. Virol.">
        <title>Complete genome sequence analysis and identification of putative metallo-beta-lactamase and SpoIIIE homologs in Bacillus cereus group phage BCP8-2, a new member of the proposed Bastille-like group.</title>
        <authorList>
            <person name="Asare P.T."/>
            <person name="Bandara N."/>
            <person name="Jeong T.Y."/>
            <person name="Ryu S."/>
            <person name="Klumpp J."/>
            <person name="Kim K.P."/>
        </authorList>
    </citation>
    <scope>NUCLEOTIDE SEQUENCE [LARGE SCALE GENOMIC DNA]</scope>
    <source>
        <strain evidence="1">BCP8-2</strain>
    </source>
</reference>
<evidence type="ECO:0000313" key="2">
    <source>
        <dbReference type="Proteomes" id="UP000033014"/>
    </source>
</evidence>
<proteinExistence type="predicted"/>
<gene>
    <name evidence="1" type="ORF">BCP8-2_065</name>
</gene>
<dbReference type="InterPro" id="IPR036207">
    <property type="entry name" value="B-form_Ocr"/>
</dbReference>
<dbReference type="RefSeq" id="YP_009149626.1">
    <property type="nucleotide sequence ID" value="NC_027355.1"/>
</dbReference>
<dbReference type="GeneID" id="24723329"/>
<dbReference type="EMBL" id="KJ081346">
    <property type="protein sequence ID" value="AHJ87103.1"/>
    <property type="molecule type" value="Genomic_DNA"/>
</dbReference>
<protein>
    <submittedName>
        <fullName evidence="1">Uncharacterized protein</fullName>
    </submittedName>
</protein>
<accession>A0A0E3D9R1</accession>
<dbReference type="Gene3D" id="1.20.120.780">
    <property type="entry name" value="DNA mimic ocr"/>
    <property type="match status" value="1"/>
</dbReference>
<evidence type="ECO:0000313" key="1">
    <source>
        <dbReference type="EMBL" id="AHJ87103.1"/>
    </source>
</evidence>
<dbReference type="Proteomes" id="UP000033014">
    <property type="component" value="Segment"/>
</dbReference>